<reference evidence="3" key="1">
    <citation type="journal article" date="2012" name="Science">
        <title>Fermentation, hydrogen, and sulfur metabolism in multiple uncultivated bacterial phyla.</title>
        <authorList>
            <person name="Wrighton K.C."/>
            <person name="Thomas B.C."/>
            <person name="Sharon I."/>
            <person name="Miller C.S."/>
            <person name="Castelle C.J."/>
            <person name="VerBerkmoes N.C."/>
            <person name="Wilkins M.J."/>
            <person name="Hettich R.L."/>
            <person name="Lipton M.S."/>
            <person name="Williams K.H."/>
            <person name="Long P.E."/>
            <person name="Banfield J.F."/>
        </authorList>
    </citation>
    <scope>NUCLEOTIDE SEQUENCE [LARGE SCALE GENOMIC DNA]</scope>
</reference>
<comment type="caution">
    <text evidence="3">The sequence shown here is derived from an EMBL/GenBank/DDBJ whole genome shotgun (WGS) entry which is preliminary data.</text>
</comment>
<dbReference type="GO" id="GO:0015074">
    <property type="term" value="P:DNA integration"/>
    <property type="evidence" value="ECO:0007669"/>
    <property type="project" value="InterPro"/>
</dbReference>
<proteinExistence type="predicted"/>
<evidence type="ECO:0000259" key="2">
    <source>
        <dbReference type="PROSITE" id="PS51898"/>
    </source>
</evidence>
<evidence type="ECO:0000313" key="3">
    <source>
        <dbReference type="EMBL" id="EKD24612.1"/>
    </source>
</evidence>
<dbReference type="PROSITE" id="PS51898">
    <property type="entry name" value="TYR_RECOMBINASE"/>
    <property type="match status" value="1"/>
</dbReference>
<organism evidence="3">
    <name type="scientific">uncultured bacterium</name>
    <name type="common">gcode 4</name>
    <dbReference type="NCBI Taxonomy" id="1234023"/>
    <lineage>
        <taxon>Bacteria</taxon>
        <taxon>environmental samples</taxon>
    </lineage>
</organism>
<dbReference type="AlphaFoldDB" id="K1XHR7"/>
<keyword evidence="1" id="KW-0233">DNA recombination</keyword>
<dbReference type="InterPro" id="IPR011010">
    <property type="entry name" value="DNA_brk_join_enz"/>
</dbReference>
<evidence type="ECO:0000256" key="1">
    <source>
        <dbReference type="ARBA" id="ARBA00023172"/>
    </source>
</evidence>
<feature type="domain" description="Tyr recombinase" evidence="2">
    <location>
        <begin position="1"/>
        <end position="79"/>
    </location>
</feature>
<dbReference type="GO" id="GO:0003677">
    <property type="term" value="F:DNA binding"/>
    <property type="evidence" value="ECO:0007669"/>
    <property type="project" value="InterPro"/>
</dbReference>
<dbReference type="GO" id="GO:0006310">
    <property type="term" value="P:DNA recombination"/>
    <property type="evidence" value="ECO:0007669"/>
    <property type="project" value="UniProtKB-KW"/>
</dbReference>
<accession>K1XHR7</accession>
<sequence>MSPGNVARIIDKYVVMIKPNYPDLPDKVHPHMFRRTRATNLYQSDIELELVSRILGHASTQTTRIYAKPSLEMIKSAMDKSNPELNSEQPLWPDNEDEFARICGLR</sequence>
<protein>
    <submittedName>
        <fullName evidence="3">Site-specific recombinase XerD</fullName>
    </submittedName>
</protein>
<dbReference type="EMBL" id="AMFJ01036191">
    <property type="protein sequence ID" value="EKD24612.1"/>
    <property type="molecule type" value="Genomic_DNA"/>
</dbReference>
<dbReference type="Gene3D" id="1.10.443.10">
    <property type="entry name" value="Intergrase catalytic core"/>
    <property type="match status" value="1"/>
</dbReference>
<name>K1XHR7_9BACT</name>
<gene>
    <name evidence="3" type="ORF">ACD_80C00184G0001</name>
</gene>
<dbReference type="InterPro" id="IPR013762">
    <property type="entry name" value="Integrase-like_cat_sf"/>
</dbReference>
<dbReference type="InterPro" id="IPR002104">
    <property type="entry name" value="Integrase_catalytic"/>
</dbReference>
<dbReference type="SUPFAM" id="SSF56349">
    <property type="entry name" value="DNA breaking-rejoining enzymes"/>
    <property type="match status" value="1"/>
</dbReference>
<dbReference type="Pfam" id="PF00589">
    <property type="entry name" value="Phage_integrase"/>
    <property type="match status" value="1"/>
</dbReference>